<evidence type="ECO:0000313" key="3">
    <source>
        <dbReference type="Proteomes" id="UP000765507"/>
    </source>
</evidence>
<comment type="caution">
    <text evidence="2">The sequence shown here is derived from an EMBL/GenBank/DDBJ whole genome shotgun (WGS) entry which is preliminary data.</text>
</comment>
<proteinExistence type="predicted"/>
<feature type="compositionally biased region" description="Basic and acidic residues" evidence="1">
    <location>
        <begin position="25"/>
        <end position="41"/>
    </location>
</feature>
<feature type="compositionally biased region" description="Polar residues" evidence="1">
    <location>
        <begin position="8"/>
        <end position="24"/>
    </location>
</feature>
<dbReference type="Proteomes" id="UP000765507">
    <property type="component" value="Unassembled WGS sequence"/>
</dbReference>
<accession>A0A8T1SZ53</accession>
<gene>
    <name evidence="2" type="ORF">G0U57_018489</name>
</gene>
<evidence type="ECO:0000313" key="2">
    <source>
        <dbReference type="EMBL" id="KAG6933794.1"/>
    </source>
</evidence>
<feature type="region of interest" description="Disordered" evidence="1">
    <location>
        <begin position="1"/>
        <end position="41"/>
    </location>
</feature>
<name>A0A8T1SZ53_CHESE</name>
<protein>
    <submittedName>
        <fullName evidence="2">Uncharacterized protein</fullName>
    </submittedName>
</protein>
<feature type="region of interest" description="Disordered" evidence="1">
    <location>
        <begin position="82"/>
        <end position="126"/>
    </location>
</feature>
<feature type="compositionally biased region" description="Polar residues" evidence="1">
    <location>
        <begin position="114"/>
        <end position="126"/>
    </location>
</feature>
<sequence length="126" mass="14781">MFSELMKSYSNERAQQNAWRQTMAESRKALNEHDERRQERNEMRQDAILKLMGKQTDMLRCLLQLQERQQEHRPSLQLLFTAYPPPQVPYPPHPDTQERVGGDSGHPAIPPQRIAQSTEGWHSKSF</sequence>
<dbReference type="AlphaFoldDB" id="A0A8T1SZ53"/>
<keyword evidence="3" id="KW-1185">Reference proteome</keyword>
<dbReference type="EMBL" id="JAHGAV010000067">
    <property type="protein sequence ID" value="KAG6933794.1"/>
    <property type="molecule type" value="Genomic_DNA"/>
</dbReference>
<reference evidence="2 3" key="1">
    <citation type="journal article" date="2020" name="G3 (Bethesda)">
        <title>Draft Genome of the Common Snapping Turtle, Chelydra serpentina, a Model for Phenotypic Plasticity in Reptiles.</title>
        <authorList>
            <person name="Das D."/>
            <person name="Singh S.K."/>
            <person name="Bierstedt J."/>
            <person name="Erickson A."/>
            <person name="Galli G.L.J."/>
            <person name="Crossley D.A. 2nd"/>
            <person name="Rhen T."/>
        </authorList>
    </citation>
    <scope>NUCLEOTIDE SEQUENCE [LARGE SCALE GENOMIC DNA]</scope>
    <source>
        <strain evidence="2">KW</strain>
    </source>
</reference>
<dbReference type="OrthoDB" id="10503774at2759"/>
<evidence type="ECO:0000256" key="1">
    <source>
        <dbReference type="SAM" id="MobiDB-lite"/>
    </source>
</evidence>
<organism evidence="2 3">
    <name type="scientific">Chelydra serpentina</name>
    <name type="common">Snapping turtle</name>
    <name type="synonym">Testudo serpentina</name>
    <dbReference type="NCBI Taxonomy" id="8475"/>
    <lineage>
        <taxon>Eukaryota</taxon>
        <taxon>Metazoa</taxon>
        <taxon>Chordata</taxon>
        <taxon>Craniata</taxon>
        <taxon>Vertebrata</taxon>
        <taxon>Euteleostomi</taxon>
        <taxon>Archelosauria</taxon>
        <taxon>Testudinata</taxon>
        <taxon>Testudines</taxon>
        <taxon>Cryptodira</taxon>
        <taxon>Durocryptodira</taxon>
        <taxon>Americhelydia</taxon>
        <taxon>Chelydroidea</taxon>
        <taxon>Chelydridae</taxon>
        <taxon>Chelydra</taxon>
    </lineage>
</organism>
<feature type="compositionally biased region" description="Pro residues" evidence="1">
    <location>
        <begin position="83"/>
        <end position="94"/>
    </location>
</feature>